<evidence type="ECO:0000313" key="3">
    <source>
        <dbReference type="Proteomes" id="UP000556026"/>
    </source>
</evidence>
<evidence type="ECO:0000313" key="2">
    <source>
        <dbReference type="EMBL" id="GFO62002.1"/>
    </source>
</evidence>
<name>A0A6V8MQ09_9BACT</name>
<sequence>MVDRLLDTLEAAKLLATAEQTLRIWRVQGKGPKFVKLGRAVRYRESDIAAFIKSLETT</sequence>
<organism evidence="2 3">
    <name type="scientific">Geomonas silvestris</name>
    <dbReference type="NCBI Taxonomy" id="2740184"/>
    <lineage>
        <taxon>Bacteria</taxon>
        <taxon>Pseudomonadati</taxon>
        <taxon>Thermodesulfobacteriota</taxon>
        <taxon>Desulfuromonadia</taxon>
        <taxon>Geobacterales</taxon>
        <taxon>Geobacteraceae</taxon>
        <taxon>Geomonas</taxon>
    </lineage>
</organism>
<protein>
    <recommendedName>
        <fullName evidence="1">Helix-turn-helix domain-containing protein</fullName>
    </recommendedName>
</protein>
<accession>A0A6V8MQ09</accession>
<dbReference type="RefSeq" id="WP_183356785.1">
    <property type="nucleotide sequence ID" value="NZ_BLXX01000024.1"/>
</dbReference>
<dbReference type="InterPro" id="IPR041657">
    <property type="entry name" value="HTH_17"/>
</dbReference>
<dbReference type="Pfam" id="PF12728">
    <property type="entry name" value="HTH_17"/>
    <property type="match status" value="1"/>
</dbReference>
<gene>
    <name evidence="2" type="ORF">GMST_43270</name>
</gene>
<dbReference type="InterPro" id="IPR009061">
    <property type="entry name" value="DNA-bd_dom_put_sf"/>
</dbReference>
<dbReference type="SUPFAM" id="SSF46955">
    <property type="entry name" value="Putative DNA-binding domain"/>
    <property type="match status" value="1"/>
</dbReference>
<evidence type="ECO:0000259" key="1">
    <source>
        <dbReference type="Pfam" id="PF12728"/>
    </source>
</evidence>
<keyword evidence="3" id="KW-1185">Reference proteome</keyword>
<dbReference type="EMBL" id="BLXX01000024">
    <property type="protein sequence ID" value="GFO62002.1"/>
    <property type="molecule type" value="Genomic_DNA"/>
</dbReference>
<comment type="caution">
    <text evidence="2">The sequence shown here is derived from an EMBL/GenBank/DDBJ whole genome shotgun (WGS) entry which is preliminary data.</text>
</comment>
<dbReference type="Proteomes" id="UP000556026">
    <property type="component" value="Unassembled WGS sequence"/>
</dbReference>
<proteinExistence type="predicted"/>
<reference evidence="3" key="1">
    <citation type="submission" date="2020-06" db="EMBL/GenBank/DDBJ databases">
        <title>Draft genomic sequence of Geomonas sp. Red330.</title>
        <authorList>
            <person name="Itoh H."/>
            <person name="Zhenxing X."/>
            <person name="Ushijima N."/>
            <person name="Masuda Y."/>
            <person name="Shiratori Y."/>
            <person name="Senoo K."/>
        </authorList>
    </citation>
    <scope>NUCLEOTIDE SEQUENCE [LARGE SCALE GENOMIC DNA]</scope>
    <source>
        <strain evidence="3">Red330</strain>
    </source>
</reference>
<dbReference type="AlphaFoldDB" id="A0A6V8MQ09"/>
<feature type="domain" description="Helix-turn-helix" evidence="1">
    <location>
        <begin position="5"/>
        <end position="54"/>
    </location>
</feature>